<proteinExistence type="predicted"/>
<dbReference type="InParanoid" id="A0A2G5CAN9"/>
<name>A0A2G5CAN9_AQUCA</name>
<reference evidence="1 2" key="1">
    <citation type="submission" date="2017-09" db="EMBL/GenBank/DDBJ databases">
        <title>WGS assembly of Aquilegia coerulea Goldsmith.</title>
        <authorList>
            <person name="Hodges S."/>
            <person name="Kramer E."/>
            <person name="Nordborg M."/>
            <person name="Tomkins J."/>
            <person name="Borevitz J."/>
            <person name="Derieg N."/>
            <person name="Yan J."/>
            <person name="Mihaltcheva S."/>
            <person name="Hayes R.D."/>
            <person name="Rokhsar D."/>
        </authorList>
    </citation>
    <scope>NUCLEOTIDE SEQUENCE [LARGE SCALE GENOMIC DNA]</scope>
    <source>
        <strain evidence="2">cv. Goldsmith</strain>
    </source>
</reference>
<dbReference type="Proteomes" id="UP000230069">
    <property type="component" value="Unassembled WGS sequence"/>
</dbReference>
<dbReference type="EMBL" id="KZ305088">
    <property type="protein sequence ID" value="PIA28342.1"/>
    <property type="molecule type" value="Genomic_DNA"/>
</dbReference>
<keyword evidence="2" id="KW-1185">Reference proteome</keyword>
<evidence type="ECO:0000313" key="2">
    <source>
        <dbReference type="Proteomes" id="UP000230069"/>
    </source>
</evidence>
<gene>
    <name evidence="1" type="ORF">AQUCO_07100009v1</name>
</gene>
<organism evidence="1 2">
    <name type="scientific">Aquilegia coerulea</name>
    <name type="common">Rocky mountain columbine</name>
    <dbReference type="NCBI Taxonomy" id="218851"/>
    <lineage>
        <taxon>Eukaryota</taxon>
        <taxon>Viridiplantae</taxon>
        <taxon>Streptophyta</taxon>
        <taxon>Embryophyta</taxon>
        <taxon>Tracheophyta</taxon>
        <taxon>Spermatophyta</taxon>
        <taxon>Magnoliopsida</taxon>
        <taxon>Ranunculales</taxon>
        <taxon>Ranunculaceae</taxon>
        <taxon>Thalictroideae</taxon>
        <taxon>Aquilegia</taxon>
    </lineage>
</organism>
<accession>A0A2G5CAN9</accession>
<dbReference type="AlphaFoldDB" id="A0A2G5CAN9"/>
<protein>
    <submittedName>
        <fullName evidence="1">Uncharacterized protein</fullName>
    </submittedName>
</protein>
<sequence>MTRGPVQTQFGHVGWPRPLSIIGSDGWARHFGDILVLILWIIYVPLQTSSQSGQVGRERPIQYGNPMFPGHIQVDSHQNGGVG</sequence>
<evidence type="ECO:0000313" key="1">
    <source>
        <dbReference type="EMBL" id="PIA28342.1"/>
    </source>
</evidence>